<accession>A0A2H0UE53</accession>
<gene>
    <name evidence="3" type="ORF">COU16_00785</name>
</gene>
<comment type="caution">
    <text evidence="3">The sequence shown here is derived from an EMBL/GenBank/DDBJ whole genome shotgun (WGS) entry which is preliminary data.</text>
</comment>
<name>A0A2H0UE53_9BACT</name>
<keyword evidence="1" id="KW-0812">Transmembrane</keyword>
<evidence type="ECO:0000259" key="2">
    <source>
        <dbReference type="Pfam" id="PF08308"/>
    </source>
</evidence>
<reference evidence="4" key="1">
    <citation type="submission" date="2017-09" db="EMBL/GenBank/DDBJ databases">
        <title>Depth-based differentiation of microbial function through sediment-hosted aquifers and enrichment of novel symbionts in the deep terrestrial subsurface.</title>
        <authorList>
            <person name="Probst A.J."/>
            <person name="Ladd B."/>
            <person name="Jarett J.K."/>
            <person name="Geller-Mcgrath D.E."/>
            <person name="Sieber C.M.K."/>
            <person name="Emerson J.B."/>
            <person name="Anantharaman K."/>
            <person name="Thomas B.C."/>
            <person name="Malmstrom R."/>
            <person name="Stieglmeier M."/>
            <person name="Klingl A."/>
            <person name="Woyke T."/>
            <person name="Ryan C.M."/>
            <person name="Banfield J.F."/>
        </authorList>
    </citation>
    <scope>NUCLEOTIDE SEQUENCE [LARGE SCALE GENOMIC DNA]</scope>
</reference>
<protein>
    <recommendedName>
        <fullName evidence="2">PEGA domain-containing protein</fullName>
    </recommendedName>
</protein>
<feature type="transmembrane region" description="Helical" evidence="1">
    <location>
        <begin position="17"/>
        <end position="37"/>
    </location>
</feature>
<dbReference type="AlphaFoldDB" id="A0A2H0UE53"/>
<evidence type="ECO:0000313" key="4">
    <source>
        <dbReference type="Proteomes" id="UP000229344"/>
    </source>
</evidence>
<keyword evidence="1" id="KW-0472">Membrane</keyword>
<dbReference type="Proteomes" id="UP000229344">
    <property type="component" value="Unassembled WGS sequence"/>
</dbReference>
<sequence length="375" mass="41344">MDELPSVKPLSLQRRRYLSFFLLGLFVLGLPFLYLYATGYRFSLDANGTFISTGGLYVAAKRTGAEIYIDNQLVRETRTFRTAFYAQGLEPGTHRVHVQRDGYHTWVKELPVYAHVVTEAQAFNIALVPQLRFVSPWKNSVGDTVLFASSTLAASSTNTVVVQKSKDTAKLISDTEYETLLELFSGEAQKTPTTASLPGRVGDLLGGSATTTATTTKESNSVRLYQQGDDVAVSWTSSRESMPYYYCAEEFDLLGDVASEVPTASPVTKKAALALAADVTTEMIGPVQSVSQDALCTPEIILDRRGETVRDFDFYPGSTDLALLTLDSGVYVEEFDGRAWHNMQPIVLGKGFHARVQNGQIYLYDGKLVYQVIVE</sequence>
<dbReference type="EMBL" id="PFBI01000004">
    <property type="protein sequence ID" value="PIR84708.1"/>
    <property type="molecule type" value="Genomic_DNA"/>
</dbReference>
<proteinExistence type="predicted"/>
<keyword evidence="1" id="KW-1133">Transmembrane helix</keyword>
<organism evidence="3 4">
    <name type="scientific">Candidatus Kaiserbacteria bacterium CG10_big_fil_rev_8_21_14_0_10_47_16</name>
    <dbReference type="NCBI Taxonomy" id="1974608"/>
    <lineage>
        <taxon>Bacteria</taxon>
        <taxon>Candidatus Kaiseribacteriota</taxon>
    </lineage>
</organism>
<dbReference type="Pfam" id="PF08308">
    <property type="entry name" value="PEGA"/>
    <property type="match status" value="1"/>
</dbReference>
<evidence type="ECO:0000313" key="3">
    <source>
        <dbReference type="EMBL" id="PIR84708.1"/>
    </source>
</evidence>
<feature type="domain" description="PEGA" evidence="2">
    <location>
        <begin position="54"/>
        <end position="120"/>
    </location>
</feature>
<evidence type="ECO:0000256" key="1">
    <source>
        <dbReference type="SAM" id="Phobius"/>
    </source>
</evidence>
<dbReference type="InterPro" id="IPR013229">
    <property type="entry name" value="PEGA"/>
</dbReference>